<feature type="region of interest" description="Disordered" evidence="1">
    <location>
        <begin position="1"/>
        <end position="66"/>
    </location>
</feature>
<name>A0AAV7N5P9_PLEWA</name>
<organism evidence="2 3">
    <name type="scientific">Pleurodeles waltl</name>
    <name type="common">Iberian ribbed newt</name>
    <dbReference type="NCBI Taxonomy" id="8319"/>
    <lineage>
        <taxon>Eukaryota</taxon>
        <taxon>Metazoa</taxon>
        <taxon>Chordata</taxon>
        <taxon>Craniata</taxon>
        <taxon>Vertebrata</taxon>
        <taxon>Euteleostomi</taxon>
        <taxon>Amphibia</taxon>
        <taxon>Batrachia</taxon>
        <taxon>Caudata</taxon>
        <taxon>Salamandroidea</taxon>
        <taxon>Salamandridae</taxon>
        <taxon>Pleurodelinae</taxon>
        <taxon>Pleurodeles</taxon>
    </lineage>
</organism>
<sequence length="84" mass="9314">MAAAAPGSEPLRGSPSARPLDHARSANERRAVPAADPAAGLRQRRPRSAPQLFTRRAREERLIKRPSRSPSWLLILPSIHVYRS</sequence>
<evidence type="ECO:0000256" key="1">
    <source>
        <dbReference type="SAM" id="MobiDB-lite"/>
    </source>
</evidence>
<protein>
    <submittedName>
        <fullName evidence="2">Uncharacterized protein</fullName>
    </submittedName>
</protein>
<keyword evidence="3" id="KW-1185">Reference proteome</keyword>
<comment type="caution">
    <text evidence="2">The sequence shown here is derived from an EMBL/GenBank/DDBJ whole genome shotgun (WGS) entry which is preliminary data.</text>
</comment>
<gene>
    <name evidence="2" type="ORF">NDU88_008207</name>
</gene>
<reference evidence="2" key="1">
    <citation type="journal article" date="2022" name="bioRxiv">
        <title>Sequencing and chromosome-scale assembly of the giantPleurodeles waltlgenome.</title>
        <authorList>
            <person name="Brown T."/>
            <person name="Elewa A."/>
            <person name="Iarovenko S."/>
            <person name="Subramanian E."/>
            <person name="Araus A.J."/>
            <person name="Petzold A."/>
            <person name="Susuki M."/>
            <person name="Suzuki K.-i.T."/>
            <person name="Hayashi T."/>
            <person name="Toyoda A."/>
            <person name="Oliveira C."/>
            <person name="Osipova E."/>
            <person name="Leigh N.D."/>
            <person name="Simon A."/>
            <person name="Yun M.H."/>
        </authorList>
    </citation>
    <scope>NUCLEOTIDE SEQUENCE</scope>
    <source>
        <strain evidence="2">20211129_DDA</strain>
        <tissue evidence="2">Liver</tissue>
    </source>
</reference>
<evidence type="ECO:0000313" key="3">
    <source>
        <dbReference type="Proteomes" id="UP001066276"/>
    </source>
</evidence>
<evidence type="ECO:0000313" key="2">
    <source>
        <dbReference type="EMBL" id="KAJ1110861.1"/>
    </source>
</evidence>
<dbReference type="AlphaFoldDB" id="A0AAV7N5P9"/>
<accession>A0AAV7N5P9</accession>
<feature type="compositionally biased region" description="Basic and acidic residues" evidence="1">
    <location>
        <begin position="19"/>
        <end position="31"/>
    </location>
</feature>
<dbReference type="Proteomes" id="UP001066276">
    <property type="component" value="Chromosome 9"/>
</dbReference>
<proteinExistence type="predicted"/>
<dbReference type="EMBL" id="JANPWB010000013">
    <property type="protein sequence ID" value="KAJ1110861.1"/>
    <property type="molecule type" value="Genomic_DNA"/>
</dbReference>